<dbReference type="InterPro" id="IPR001959">
    <property type="entry name" value="Transposase"/>
</dbReference>
<dbReference type="InterPro" id="IPR010095">
    <property type="entry name" value="Cas12f1-like_TNB"/>
</dbReference>
<evidence type="ECO:0000313" key="7">
    <source>
        <dbReference type="EMBL" id="AFZ15323.1"/>
    </source>
</evidence>
<proteinExistence type="inferred from homology"/>
<evidence type="ECO:0000259" key="5">
    <source>
        <dbReference type="Pfam" id="PF01385"/>
    </source>
</evidence>
<dbReference type="NCBIfam" id="NF040570">
    <property type="entry name" value="guided_TnpB"/>
    <property type="match status" value="1"/>
</dbReference>
<keyword evidence="4" id="KW-0233">DNA recombination</keyword>
<evidence type="ECO:0000256" key="4">
    <source>
        <dbReference type="ARBA" id="ARBA00023172"/>
    </source>
</evidence>
<evidence type="ECO:0000259" key="6">
    <source>
        <dbReference type="Pfam" id="PF07282"/>
    </source>
</evidence>
<organism evidence="7 8">
    <name type="scientific">Crinalium epipsammum PCC 9333</name>
    <dbReference type="NCBI Taxonomy" id="1173022"/>
    <lineage>
        <taxon>Bacteria</taxon>
        <taxon>Bacillati</taxon>
        <taxon>Cyanobacteriota</taxon>
        <taxon>Cyanophyceae</taxon>
        <taxon>Gomontiellales</taxon>
        <taxon>Gomontiellaceae</taxon>
        <taxon>Crinalium</taxon>
    </lineage>
</organism>
<dbReference type="HOGENOM" id="CLU_032903_0_0_3"/>
<keyword evidence="8" id="KW-1185">Reference proteome</keyword>
<evidence type="ECO:0000256" key="3">
    <source>
        <dbReference type="ARBA" id="ARBA00023125"/>
    </source>
</evidence>
<evidence type="ECO:0000256" key="1">
    <source>
        <dbReference type="ARBA" id="ARBA00008761"/>
    </source>
</evidence>
<dbReference type="AlphaFoldDB" id="K9W4P1"/>
<dbReference type="KEGG" id="cep:Cri9333_4542"/>
<accession>K9W4P1</accession>
<evidence type="ECO:0000256" key="2">
    <source>
        <dbReference type="ARBA" id="ARBA00022578"/>
    </source>
</evidence>
<gene>
    <name evidence="7" type="ORF">Cri9333_4542</name>
</gene>
<dbReference type="EMBL" id="CP003620">
    <property type="protein sequence ID" value="AFZ15323.1"/>
    <property type="molecule type" value="Genomic_DNA"/>
</dbReference>
<dbReference type="Pfam" id="PF01385">
    <property type="entry name" value="OrfB_IS605"/>
    <property type="match status" value="1"/>
</dbReference>
<dbReference type="GO" id="GO:0006310">
    <property type="term" value="P:DNA recombination"/>
    <property type="evidence" value="ECO:0007669"/>
    <property type="project" value="UniProtKB-KW"/>
</dbReference>
<feature type="domain" description="Probable transposase IS891/IS1136/IS1341" evidence="5">
    <location>
        <begin position="167"/>
        <end position="275"/>
    </location>
</feature>
<dbReference type="STRING" id="1173022.Cri9333_4542"/>
<sequence>MKTLKFKLYGHKRNRYLKRTINAAGVIYNHCIALHKRYYQMWGKHLNCAKLQAHVAKLRKRNPFWQLVGSQAVQDICQRIDKAYQLFFKHHKSCVRPPGFKKVKKYKSFTLKQAGYKFLSGNRVKIGKKVYQFWKSREIEGEIKTLTIKRTPLGELFMVLVVDDCPNPEIKSTTGKIAGFDFGLKTFLTCSDGSLIESPQFFKQSLNVIKKASKNHSKKLKGSSNRERARKNLVRKYEDISNARRDWFWKLAHDLTDKFDVLCFETLNLNGMKRIWGRKVSDLAFCEFLQILEWVAKKKGKQVVFVDQWYPSSKTCNSCNHVLEKLDLSIREWRCPSCKTVNGRDENAAKNICRVGASTLRLGDVRQSLTAIAV</sequence>
<dbReference type="RefSeq" id="WP_015205414.1">
    <property type="nucleotide sequence ID" value="NC_019753.1"/>
</dbReference>
<dbReference type="PATRIC" id="fig|1173022.3.peg.4906"/>
<dbReference type="GO" id="GO:0032196">
    <property type="term" value="P:transposition"/>
    <property type="evidence" value="ECO:0007669"/>
    <property type="project" value="UniProtKB-KW"/>
</dbReference>
<dbReference type="OrthoDB" id="443538at2"/>
<keyword evidence="2" id="KW-0815">Transposition</keyword>
<protein>
    <submittedName>
        <fullName evidence="7">Transposase, IS605 OrfB family</fullName>
    </submittedName>
</protein>
<comment type="similarity">
    <text evidence="1">In the C-terminal section; belongs to the transposase 35 family.</text>
</comment>
<evidence type="ECO:0000313" key="8">
    <source>
        <dbReference type="Proteomes" id="UP000010472"/>
    </source>
</evidence>
<dbReference type="eggNOG" id="COG0675">
    <property type="taxonomic scope" value="Bacteria"/>
</dbReference>
<dbReference type="Pfam" id="PF07282">
    <property type="entry name" value="Cas12f1-like_TNB"/>
    <property type="match status" value="1"/>
</dbReference>
<dbReference type="GO" id="GO:0003677">
    <property type="term" value="F:DNA binding"/>
    <property type="evidence" value="ECO:0007669"/>
    <property type="project" value="UniProtKB-KW"/>
</dbReference>
<name>K9W4P1_9CYAN</name>
<dbReference type="Proteomes" id="UP000010472">
    <property type="component" value="Chromosome"/>
</dbReference>
<feature type="domain" description="Cas12f1-like TNB" evidence="6">
    <location>
        <begin position="285"/>
        <end position="352"/>
    </location>
</feature>
<reference evidence="7 8" key="1">
    <citation type="submission" date="2012-06" db="EMBL/GenBank/DDBJ databases">
        <title>Finished chromosome of genome of Crinalium epipsammum PCC 9333.</title>
        <authorList>
            <consortium name="US DOE Joint Genome Institute"/>
            <person name="Gugger M."/>
            <person name="Coursin T."/>
            <person name="Rippka R."/>
            <person name="Tandeau De Marsac N."/>
            <person name="Huntemann M."/>
            <person name="Wei C.-L."/>
            <person name="Han J."/>
            <person name="Detter J.C."/>
            <person name="Han C."/>
            <person name="Tapia R."/>
            <person name="Davenport K."/>
            <person name="Daligault H."/>
            <person name="Erkkila T."/>
            <person name="Gu W."/>
            <person name="Munk A.C.C."/>
            <person name="Teshima H."/>
            <person name="Xu Y."/>
            <person name="Chain P."/>
            <person name="Chen A."/>
            <person name="Krypides N."/>
            <person name="Mavromatis K."/>
            <person name="Markowitz V."/>
            <person name="Szeto E."/>
            <person name="Ivanova N."/>
            <person name="Mikhailova N."/>
            <person name="Ovchinnikova G."/>
            <person name="Pagani I."/>
            <person name="Pati A."/>
            <person name="Goodwin L."/>
            <person name="Peters L."/>
            <person name="Pitluck S."/>
            <person name="Woyke T."/>
            <person name="Kerfeld C."/>
        </authorList>
    </citation>
    <scope>NUCLEOTIDE SEQUENCE [LARGE SCALE GENOMIC DNA]</scope>
    <source>
        <strain evidence="7 8">PCC 9333</strain>
    </source>
</reference>
<keyword evidence="3" id="KW-0238">DNA-binding</keyword>